<dbReference type="SFLD" id="SFLDG01129">
    <property type="entry name" value="C1.5:_HAD__Beta-PGM__Phosphata"/>
    <property type="match status" value="1"/>
</dbReference>
<dbReference type="NCBIfam" id="TIGR01509">
    <property type="entry name" value="HAD-SF-IA-v3"/>
    <property type="match status" value="1"/>
</dbReference>
<dbReference type="Gene3D" id="1.10.150.240">
    <property type="entry name" value="Putative phosphatase, domain 2"/>
    <property type="match status" value="1"/>
</dbReference>
<dbReference type="InterPro" id="IPR051600">
    <property type="entry name" value="Beta-PGM-like"/>
</dbReference>
<name>D8IWT4_HERSS</name>
<dbReference type="PANTHER" id="PTHR46193">
    <property type="entry name" value="6-PHOSPHOGLUCONATE PHOSPHATASE"/>
    <property type="match status" value="1"/>
</dbReference>
<dbReference type="InterPro" id="IPR023214">
    <property type="entry name" value="HAD_sf"/>
</dbReference>
<organism evidence="7 8">
    <name type="scientific">Herbaspirillum seropedicae (strain SmR1)</name>
    <dbReference type="NCBI Taxonomy" id="757424"/>
    <lineage>
        <taxon>Bacteria</taxon>
        <taxon>Pseudomonadati</taxon>
        <taxon>Pseudomonadota</taxon>
        <taxon>Betaproteobacteria</taxon>
        <taxon>Burkholderiales</taxon>
        <taxon>Oxalobacteraceae</taxon>
        <taxon>Herbaspirillum</taxon>
    </lineage>
</organism>
<evidence type="ECO:0000256" key="1">
    <source>
        <dbReference type="ARBA" id="ARBA00001946"/>
    </source>
</evidence>
<evidence type="ECO:0000256" key="6">
    <source>
        <dbReference type="SAM" id="MobiDB-lite"/>
    </source>
</evidence>
<evidence type="ECO:0000256" key="5">
    <source>
        <dbReference type="ARBA" id="ARBA00023277"/>
    </source>
</evidence>
<keyword evidence="5" id="KW-0119">Carbohydrate metabolism</keyword>
<dbReference type="PRINTS" id="PR00413">
    <property type="entry name" value="HADHALOGNASE"/>
</dbReference>
<dbReference type="InterPro" id="IPR036412">
    <property type="entry name" value="HAD-like_sf"/>
</dbReference>
<dbReference type="GO" id="GO:0016787">
    <property type="term" value="F:hydrolase activity"/>
    <property type="evidence" value="ECO:0007669"/>
    <property type="project" value="UniProtKB-KW"/>
</dbReference>
<dbReference type="SUPFAM" id="SSF56784">
    <property type="entry name" value="HAD-like"/>
    <property type="match status" value="1"/>
</dbReference>
<keyword evidence="4" id="KW-0460">Magnesium</keyword>
<proteinExistence type="inferred from homology"/>
<evidence type="ECO:0000256" key="4">
    <source>
        <dbReference type="ARBA" id="ARBA00022842"/>
    </source>
</evidence>
<dbReference type="HOGENOM" id="CLU_045011_13_4_4"/>
<dbReference type="EMBL" id="CP002039">
    <property type="protein sequence ID" value="ADJ65971.1"/>
    <property type="molecule type" value="Genomic_DNA"/>
</dbReference>
<feature type="region of interest" description="Disordered" evidence="6">
    <location>
        <begin position="1"/>
        <end position="30"/>
    </location>
</feature>
<keyword evidence="7" id="KW-0378">Hydrolase</keyword>
<dbReference type="Proteomes" id="UP000000329">
    <property type="component" value="Chromosome"/>
</dbReference>
<gene>
    <name evidence="7" type="ordered locus">Hsero_4505</name>
</gene>
<dbReference type="AlphaFoldDB" id="D8IWT4"/>
<dbReference type="STRING" id="757424.Hsero_4505"/>
<dbReference type="InterPro" id="IPR041492">
    <property type="entry name" value="HAD_2"/>
</dbReference>
<accession>D8IWT4</accession>
<dbReference type="Gene3D" id="3.40.50.1000">
    <property type="entry name" value="HAD superfamily/HAD-like"/>
    <property type="match status" value="1"/>
</dbReference>
<dbReference type="PANTHER" id="PTHR46193:SF18">
    <property type="entry name" value="HEXITOL PHOSPHATASE B"/>
    <property type="match status" value="1"/>
</dbReference>
<feature type="compositionally biased region" description="Polar residues" evidence="6">
    <location>
        <begin position="1"/>
        <end position="10"/>
    </location>
</feature>
<dbReference type="SFLD" id="SFLDG01135">
    <property type="entry name" value="C1.5.6:_HAD__Beta-PGM__Phospha"/>
    <property type="match status" value="1"/>
</dbReference>
<reference evidence="7 8" key="1">
    <citation type="submission" date="2010-04" db="EMBL/GenBank/DDBJ databases">
        <title>The genome of Herbaspirillum seropedicae SmR1, an endophytic, nitrogen-fixing, plant-growth promoting beta-Proteobacteria.</title>
        <authorList>
            <person name="Pedrosa F.O."/>
            <person name="Monteiro R.A."/>
            <person name="Wassem R."/>
            <person name="Cruz L.M."/>
            <person name="Ayub R.A."/>
            <person name="Colauto N.B."/>
            <person name="Fernandez M.A."/>
            <person name="Fungaro M.H.P."/>
            <person name="Grisard E.C."/>
            <person name="Hungria M."/>
            <person name="Madeira H.M.F."/>
            <person name="Nodari R.O."/>
            <person name="Osaku C.A."/>
            <person name="Petzl-Erler M.L."/>
            <person name="Terenzi H."/>
            <person name="Vieira L.G.E."/>
            <person name="Almeida M.I.M."/>
            <person name="Alves L.R."/>
            <person name="Arantes O.M.N."/>
            <person name="Balsanelli E."/>
            <person name="Barcellos F.G."/>
            <person name="Baura V.A."/>
            <person name="Binde D.R."/>
            <person name="Campo R.J."/>
            <person name="Chubatsu L.S."/>
            <person name="Chueire L.M.O."/>
            <person name="Ciferri R.R."/>
            <person name="Correa L.C."/>
            <person name="da Conceicao Silva J.L."/>
            <person name="Dabul A.N.G."/>
            <person name="Dambros B.P."/>
            <person name="Faoro H."/>
            <person name="Favetti A."/>
            <person name="Friedermann G."/>
            <person name="Furlaneto M.C."/>
            <person name="Gasques L.S."/>
            <person name="Gimenes C.C.T."/>
            <person name="Gioppo N.M.R."/>
            <person name="Glienke-Blanco C."/>
            <person name="Godoy L.P."/>
            <person name="Guerra M.P."/>
            <person name="Karp S."/>
            <person name="Kava-Cordeiro V."/>
            <person name="Margarido V.P."/>
            <person name="Mathioni S.M."/>
            <person name="Menck-Soares M.A."/>
            <person name="Murace N.K."/>
            <person name="Nicolas M.F."/>
            <person name="Oliveira C.E.C."/>
            <person name="Pagnan N.A.B."/>
            <person name="Pamphile J.A."/>
            <person name="Patussi E.V."/>
            <person name="Pereira L.F.P."/>
            <person name="Pereira-Ferrari L."/>
            <person name="Pinto F.G.S."/>
            <person name="Precoma C."/>
            <person name="Prioli A.J."/>
            <person name="Prioli S.M.A.P."/>
            <person name="Raittz R.T."/>
            <person name="Ramos H.J.O."/>
            <person name="Ribeiro E.M.S.F."/>
            <person name="Rigo L.U."/>
            <person name="Rocha C.L.M.S.C."/>
            <person name="Rocha S.N."/>
            <person name="Santos K."/>
            <person name="Satori D."/>
            <person name="Silva A.G."/>
            <person name="Simao R.C.G."/>
            <person name="Soares M.A.M."/>
            <person name="Souza E.M."/>
            <person name="Steffens M.B.R."/>
            <person name="Steindel M."/>
            <person name="Tadra-Sfeir M.Z."/>
            <person name="Takahashi E.K."/>
            <person name="Torres R.A."/>
            <person name="Valle J.S."/>
            <person name="Vernal J.I."/>
            <person name="Vilas-Boas L.A."/>
            <person name="Watanabe M.A.E."/>
            <person name="Weiss V.A."/>
            <person name="Yates M.A."/>
            <person name="Souza E.M."/>
        </authorList>
    </citation>
    <scope>NUCLEOTIDE SEQUENCE [LARGE SCALE GENOMIC DNA]</scope>
    <source>
        <strain evidence="7 8">SmR1</strain>
    </source>
</reference>
<evidence type="ECO:0000256" key="3">
    <source>
        <dbReference type="ARBA" id="ARBA00022723"/>
    </source>
</evidence>
<comment type="cofactor">
    <cofactor evidence="1">
        <name>Mg(2+)</name>
        <dbReference type="ChEBI" id="CHEBI:18420"/>
    </cofactor>
</comment>
<evidence type="ECO:0000313" key="8">
    <source>
        <dbReference type="Proteomes" id="UP000000329"/>
    </source>
</evidence>
<dbReference type="SFLD" id="SFLDS00003">
    <property type="entry name" value="Haloacid_Dehalogenase"/>
    <property type="match status" value="1"/>
</dbReference>
<dbReference type="GO" id="GO:0046872">
    <property type="term" value="F:metal ion binding"/>
    <property type="evidence" value="ECO:0007669"/>
    <property type="project" value="UniProtKB-KW"/>
</dbReference>
<feature type="compositionally biased region" description="Basic and acidic residues" evidence="6">
    <location>
        <begin position="14"/>
        <end position="29"/>
    </location>
</feature>
<keyword evidence="8" id="KW-1185">Reference proteome</keyword>
<comment type="similarity">
    <text evidence="2">Belongs to the HAD-like hydrolase superfamily. CbbY/CbbZ/Gph/YieH family.</text>
</comment>
<keyword evidence="3" id="KW-0479">Metal-binding</keyword>
<evidence type="ECO:0000313" key="7">
    <source>
        <dbReference type="EMBL" id="ADJ65971.1"/>
    </source>
</evidence>
<dbReference type="KEGG" id="hse:Hsero_4505"/>
<sequence>MLARTPSAQFVSPRRRDGKNQRGVAERRHSTSAPGLIEWALHSLHPLHPLHPLRSPHSLMPITHFLFDLDGTLMDSDALHHAAFNTILARWDRHIDVEYYKTHIMGASNAMIFGHLFPGMPAEQYLPLAEEKESLFRSQLDQRVEPTPGIERLLEHIRRIGGRSAVVTNAPRANAELMLKATGLAGQFDTLVIGDELARAKPDPLPYLTGLQLLGGEAGAAVAFEDSSSGVKAASSAGIWTFGMLGGLDEARLRAAGAHAVIRDFNAAALWDKLGEQA</sequence>
<dbReference type="Pfam" id="PF13419">
    <property type="entry name" value="HAD_2"/>
    <property type="match status" value="1"/>
</dbReference>
<protein>
    <submittedName>
        <fullName evidence="7">HAD-superfamily hydrolase protein</fullName>
    </submittedName>
</protein>
<evidence type="ECO:0000256" key="2">
    <source>
        <dbReference type="ARBA" id="ARBA00006171"/>
    </source>
</evidence>
<dbReference type="InterPro" id="IPR023198">
    <property type="entry name" value="PGP-like_dom2"/>
</dbReference>
<dbReference type="eggNOG" id="COG0637">
    <property type="taxonomic scope" value="Bacteria"/>
</dbReference>
<dbReference type="InterPro" id="IPR006439">
    <property type="entry name" value="HAD-SF_hydro_IA"/>
</dbReference>